<dbReference type="InterPro" id="IPR003599">
    <property type="entry name" value="Ig_sub"/>
</dbReference>
<evidence type="ECO:0000256" key="1">
    <source>
        <dbReference type="ARBA" id="ARBA00004370"/>
    </source>
</evidence>
<dbReference type="PANTHER" id="PTHR24100">
    <property type="entry name" value="BUTYROPHILIN"/>
    <property type="match status" value="1"/>
</dbReference>
<evidence type="ECO:0000256" key="2">
    <source>
        <dbReference type="ARBA" id="ARBA00022729"/>
    </source>
</evidence>
<evidence type="ECO:0000313" key="10">
    <source>
        <dbReference type="Proteomes" id="UP000579812"/>
    </source>
</evidence>
<dbReference type="FunFam" id="2.60.40.10:FF:002319">
    <property type="entry name" value="Zgc:162154"/>
    <property type="match status" value="1"/>
</dbReference>
<dbReference type="FunFam" id="2.60.40.10:FF:000142">
    <property type="entry name" value="V-set domain-containing T-cell activation inhibitor 1"/>
    <property type="match status" value="1"/>
</dbReference>
<comment type="caution">
    <text evidence="9">The sequence shown here is derived from an EMBL/GenBank/DDBJ whole genome shotgun (WGS) entry which is preliminary data.</text>
</comment>
<dbReference type="InterPro" id="IPR053896">
    <property type="entry name" value="BTN3A2-like_Ig-C"/>
</dbReference>
<evidence type="ECO:0000256" key="7">
    <source>
        <dbReference type="SAM" id="Phobius"/>
    </source>
</evidence>
<dbReference type="InterPro" id="IPR034122">
    <property type="entry name" value="Retropepsin-like_bacterial"/>
</dbReference>
<evidence type="ECO:0000256" key="6">
    <source>
        <dbReference type="ARBA" id="ARBA00023319"/>
    </source>
</evidence>
<dbReference type="InterPro" id="IPR036179">
    <property type="entry name" value="Ig-like_dom_sf"/>
</dbReference>
<dbReference type="Gene3D" id="2.40.70.10">
    <property type="entry name" value="Acid Proteases"/>
    <property type="match status" value="1"/>
</dbReference>
<keyword evidence="3 7" id="KW-0472">Membrane</keyword>
<dbReference type="InterPro" id="IPR021109">
    <property type="entry name" value="Peptidase_aspartic_dom_sf"/>
</dbReference>
<dbReference type="Pfam" id="PF13975">
    <property type="entry name" value="gag-asp_proteas"/>
    <property type="match status" value="1"/>
</dbReference>
<dbReference type="GO" id="GO:0004190">
    <property type="term" value="F:aspartic-type endopeptidase activity"/>
    <property type="evidence" value="ECO:0007669"/>
    <property type="project" value="InterPro"/>
</dbReference>
<dbReference type="InterPro" id="IPR001969">
    <property type="entry name" value="Aspartic_peptidase_AS"/>
</dbReference>
<dbReference type="GO" id="GO:1903037">
    <property type="term" value="P:regulation of leukocyte cell-cell adhesion"/>
    <property type="evidence" value="ECO:0007669"/>
    <property type="project" value="UniProtKB-ARBA"/>
</dbReference>
<dbReference type="GO" id="GO:0001817">
    <property type="term" value="P:regulation of cytokine production"/>
    <property type="evidence" value="ECO:0007669"/>
    <property type="project" value="TreeGrafter"/>
</dbReference>
<sequence>MGSLAGRRPSAGEREHLCPLEMRLICLTLLIISGITDSRSEQYEVVGAAGPVFAVAGEDVILPCSVKSSISVVDMRVEWFRSDMKVNQLVHLYEDHVDRNTDQIQSYRGRTKLDHQELKRGEASLKLSSVRVSDEGLYKCFIQSRSWFDDATVNVSVEAIGRPPVITVDGFDHSGGLHLQCESEGWYPEPDLEWLNSEGVRLSSETTEKHRNTDRFSAKHTVTVYERDSKIHCRFKLKHHMLEALIITTSNMFNSWRTSVIMISVFVVLSVIAGILIAAFAHKYKGGFLELPATVGQVVGTPLIDPSLTTAPGDRLVGHCPLVEIQVNGVKVQCLVDTGSQVTLFSESLSKELFSAPCLQEAEAPWLTLRGANGLDIPYIGYLVTDLEIHGITVPQKEVVVVRDSCLGAHRALLGMNVITDCWEELFQARPIRTAPPAEKREWERIVADCRRVHTASSQGDREDVWARRVGTRRAPFGLSDYREHTNADVLSRLPEAEGWGPPLGSTDGREEGLMVGIVEAPGLQQEEAPASWGWDPQRWMEWQEGDAGLMSIRSWLAQGLRPEVAERRAQTWAVRKLLGQWEMLYLRDGVQRPDQPVYTIRPEGKPGPEQVIH</sequence>
<keyword evidence="7" id="KW-1133">Transmembrane helix</keyword>
<dbReference type="InterPro" id="IPR050504">
    <property type="entry name" value="IgSF_BTN/MOG"/>
</dbReference>
<evidence type="ECO:0000259" key="8">
    <source>
        <dbReference type="PROSITE" id="PS50835"/>
    </source>
</evidence>
<dbReference type="CDD" id="cd05483">
    <property type="entry name" value="retropepsin_like_bacteria"/>
    <property type="match status" value="1"/>
</dbReference>
<dbReference type="AlphaFoldDB" id="A0A7J6DB65"/>
<keyword evidence="10" id="KW-1185">Reference proteome</keyword>
<dbReference type="SMART" id="SM00406">
    <property type="entry name" value="IGv"/>
    <property type="match status" value="1"/>
</dbReference>
<dbReference type="PROSITE" id="PS00141">
    <property type="entry name" value="ASP_PROTEASE"/>
    <property type="match status" value="1"/>
</dbReference>
<evidence type="ECO:0000313" key="9">
    <source>
        <dbReference type="EMBL" id="KAF4116578.1"/>
    </source>
</evidence>
<dbReference type="GO" id="GO:0050863">
    <property type="term" value="P:regulation of T cell activation"/>
    <property type="evidence" value="ECO:0007669"/>
    <property type="project" value="UniProtKB-ARBA"/>
</dbReference>
<dbReference type="Pfam" id="PF07686">
    <property type="entry name" value="V-set"/>
    <property type="match status" value="1"/>
</dbReference>
<dbReference type="Pfam" id="PF22705">
    <property type="entry name" value="C2-set_3"/>
    <property type="match status" value="1"/>
</dbReference>
<dbReference type="PROSITE" id="PS50835">
    <property type="entry name" value="IG_LIKE"/>
    <property type="match status" value="2"/>
</dbReference>
<dbReference type="Proteomes" id="UP000579812">
    <property type="component" value="Unassembled WGS sequence"/>
</dbReference>
<dbReference type="SMART" id="SM00409">
    <property type="entry name" value="IG"/>
    <property type="match status" value="1"/>
</dbReference>
<dbReference type="SUPFAM" id="SSF48726">
    <property type="entry name" value="Immunoglobulin"/>
    <property type="match status" value="2"/>
</dbReference>
<dbReference type="Gene3D" id="2.60.40.10">
    <property type="entry name" value="Immunoglobulins"/>
    <property type="match status" value="2"/>
</dbReference>
<keyword evidence="7" id="KW-0812">Transmembrane</keyword>
<dbReference type="PANTHER" id="PTHR24100:SF151">
    <property type="entry name" value="ICOS LIGAND"/>
    <property type="match status" value="1"/>
</dbReference>
<comment type="subcellular location">
    <subcellularLocation>
        <location evidence="1">Membrane</location>
    </subcellularLocation>
</comment>
<dbReference type="SUPFAM" id="SSF50630">
    <property type="entry name" value="Acid proteases"/>
    <property type="match status" value="1"/>
</dbReference>
<dbReference type="GO" id="GO:0005102">
    <property type="term" value="F:signaling receptor binding"/>
    <property type="evidence" value="ECO:0007669"/>
    <property type="project" value="TreeGrafter"/>
</dbReference>
<proteinExistence type="predicted"/>
<keyword evidence="4" id="KW-1015">Disulfide bond</keyword>
<feature type="domain" description="Ig-like" evidence="8">
    <location>
        <begin position="57"/>
        <end position="156"/>
    </location>
</feature>
<dbReference type="GO" id="GO:0050852">
    <property type="term" value="P:T cell receptor signaling pathway"/>
    <property type="evidence" value="ECO:0007669"/>
    <property type="project" value="TreeGrafter"/>
</dbReference>
<feature type="domain" description="Ig-like" evidence="8">
    <location>
        <begin position="163"/>
        <end position="234"/>
    </location>
</feature>
<keyword evidence="5" id="KW-0325">Glycoprotein</keyword>
<feature type="transmembrane region" description="Helical" evidence="7">
    <location>
        <begin position="260"/>
        <end position="281"/>
    </location>
</feature>
<dbReference type="EMBL" id="JAAMOB010000003">
    <property type="protein sequence ID" value="KAF4116578.1"/>
    <property type="molecule type" value="Genomic_DNA"/>
</dbReference>
<evidence type="ECO:0000256" key="5">
    <source>
        <dbReference type="ARBA" id="ARBA00023180"/>
    </source>
</evidence>
<organism evidence="9 10">
    <name type="scientific">Onychostoma macrolepis</name>
    <dbReference type="NCBI Taxonomy" id="369639"/>
    <lineage>
        <taxon>Eukaryota</taxon>
        <taxon>Metazoa</taxon>
        <taxon>Chordata</taxon>
        <taxon>Craniata</taxon>
        <taxon>Vertebrata</taxon>
        <taxon>Euteleostomi</taxon>
        <taxon>Actinopterygii</taxon>
        <taxon>Neopterygii</taxon>
        <taxon>Teleostei</taxon>
        <taxon>Ostariophysi</taxon>
        <taxon>Cypriniformes</taxon>
        <taxon>Cyprinidae</taxon>
        <taxon>Acrossocheilinae</taxon>
        <taxon>Onychostoma</taxon>
    </lineage>
</organism>
<dbReference type="GO" id="GO:0006508">
    <property type="term" value="P:proteolysis"/>
    <property type="evidence" value="ECO:0007669"/>
    <property type="project" value="InterPro"/>
</dbReference>
<evidence type="ECO:0000256" key="3">
    <source>
        <dbReference type="ARBA" id="ARBA00023136"/>
    </source>
</evidence>
<keyword evidence="2" id="KW-0732">Signal</keyword>
<dbReference type="InterPro" id="IPR013106">
    <property type="entry name" value="Ig_V-set"/>
</dbReference>
<accession>A0A7J6DB65</accession>
<dbReference type="InterPro" id="IPR007110">
    <property type="entry name" value="Ig-like_dom"/>
</dbReference>
<reference evidence="9 10" key="1">
    <citation type="submission" date="2020-04" db="EMBL/GenBank/DDBJ databases">
        <title>Chromosome-level genome assembly of a cyprinid fish Onychostoma macrolepis by integration of Nanopore Sequencing, Bionano and Hi-C technology.</title>
        <authorList>
            <person name="Wang D."/>
        </authorList>
    </citation>
    <scope>NUCLEOTIDE SEQUENCE [LARGE SCALE GENOMIC DNA]</scope>
    <source>
        <strain evidence="9">SWU-2019</strain>
        <tissue evidence="9">Muscle</tissue>
    </source>
</reference>
<name>A0A7J6DB65_9TELE</name>
<dbReference type="InterPro" id="IPR013783">
    <property type="entry name" value="Ig-like_fold"/>
</dbReference>
<keyword evidence="6" id="KW-0393">Immunoglobulin domain</keyword>
<evidence type="ECO:0000256" key="4">
    <source>
        <dbReference type="ARBA" id="ARBA00023157"/>
    </source>
</evidence>
<dbReference type="GO" id="GO:0009897">
    <property type="term" value="C:external side of plasma membrane"/>
    <property type="evidence" value="ECO:0007669"/>
    <property type="project" value="TreeGrafter"/>
</dbReference>
<protein>
    <recommendedName>
        <fullName evidence="8">Ig-like domain-containing protein</fullName>
    </recommendedName>
</protein>
<gene>
    <name evidence="9" type="ORF">G5714_004067</name>
</gene>